<dbReference type="Pfam" id="PF03626">
    <property type="entry name" value="COX4_pro"/>
    <property type="match status" value="1"/>
</dbReference>
<sequence length="109" mass="12212">MAKKKTNQQPQQQRKESPMGHIIGFALSLIMTFAALYATISIDLPKPIFLTVIIGLAIAQALLQLMMFMHLNEGTAAKYQIWTIIYAVFVALVTVLGTIWIMLYNMTGH</sequence>
<dbReference type="GO" id="GO:0009486">
    <property type="term" value="F:cytochrome bo3 ubiquinol oxidase activity"/>
    <property type="evidence" value="ECO:0007669"/>
    <property type="project" value="TreeGrafter"/>
</dbReference>
<dbReference type="PANTHER" id="PTHR36835">
    <property type="entry name" value="CYTOCHROME BO(3) UBIQUINOL OXIDASE SUBUNIT 4"/>
    <property type="match status" value="1"/>
</dbReference>
<dbReference type="Proteomes" id="UP000625210">
    <property type="component" value="Unassembled WGS sequence"/>
</dbReference>
<dbReference type="GO" id="GO:0015078">
    <property type="term" value="F:proton transmembrane transporter activity"/>
    <property type="evidence" value="ECO:0007669"/>
    <property type="project" value="TreeGrafter"/>
</dbReference>
<dbReference type="EMBL" id="BMHQ01000004">
    <property type="protein sequence ID" value="GGE14135.1"/>
    <property type="molecule type" value="Genomic_DNA"/>
</dbReference>
<evidence type="ECO:0000256" key="7">
    <source>
        <dbReference type="ARBA" id="ARBA00023002"/>
    </source>
</evidence>
<name>A0A8J2VEU8_9BACL</name>
<keyword evidence="11" id="KW-1185">Reference proteome</keyword>
<dbReference type="EC" id="1.10.3.-" evidence="9"/>
<dbReference type="GO" id="GO:0019646">
    <property type="term" value="P:aerobic electron transport chain"/>
    <property type="evidence" value="ECO:0007669"/>
    <property type="project" value="TreeGrafter"/>
</dbReference>
<dbReference type="AlphaFoldDB" id="A0A8J2VEU8"/>
<evidence type="ECO:0000256" key="4">
    <source>
        <dbReference type="ARBA" id="ARBA00022475"/>
    </source>
</evidence>
<protein>
    <recommendedName>
        <fullName evidence="9">Quinol oxidase subunit 4</fullName>
        <ecNumber evidence="9">1.10.3.-</ecNumber>
    </recommendedName>
</protein>
<gene>
    <name evidence="10" type="primary">qoxD</name>
    <name evidence="10" type="ORF">GCM10011571_14470</name>
</gene>
<dbReference type="GO" id="GO:0042773">
    <property type="term" value="P:ATP synthesis coupled electron transport"/>
    <property type="evidence" value="ECO:0007669"/>
    <property type="project" value="UniProtKB-UniRule"/>
</dbReference>
<dbReference type="PANTHER" id="PTHR36835:SF1">
    <property type="entry name" value="CYTOCHROME BO(3) UBIQUINOL OXIDASE SUBUNIT 4"/>
    <property type="match status" value="1"/>
</dbReference>
<dbReference type="InterPro" id="IPR050968">
    <property type="entry name" value="Cytochrome_c_oxidase_bac_sub4"/>
</dbReference>
<reference evidence="10" key="2">
    <citation type="submission" date="2020-09" db="EMBL/GenBank/DDBJ databases">
        <authorList>
            <person name="Sun Q."/>
            <person name="Zhou Y."/>
        </authorList>
    </citation>
    <scope>NUCLEOTIDE SEQUENCE</scope>
    <source>
        <strain evidence="10">CGMCC 1.15179</strain>
    </source>
</reference>
<dbReference type="GO" id="GO:0016682">
    <property type="term" value="F:oxidoreductase activity, acting on diphenols and related substances as donors, oxygen as acceptor"/>
    <property type="evidence" value="ECO:0007669"/>
    <property type="project" value="UniProtKB-UniRule"/>
</dbReference>
<comment type="function">
    <text evidence="9">Catalyzes quinol oxidation with the concomitant reduction of oxygen to water.</text>
</comment>
<dbReference type="NCBIfam" id="TIGR02901">
    <property type="entry name" value="QoxD"/>
    <property type="match status" value="1"/>
</dbReference>
<evidence type="ECO:0000256" key="9">
    <source>
        <dbReference type="RuleBase" id="RU367153"/>
    </source>
</evidence>
<evidence type="ECO:0000313" key="10">
    <source>
        <dbReference type="EMBL" id="GGE14135.1"/>
    </source>
</evidence>
<evidence type="ECO:0000256" key="8">
    <source>
        <dbReference type="ARBA" id="ARBA00023136"/>
    </source>
</evidence>
<keyword evidence="7 9" id="KW-0560">Oxidoreductase</keyword>
<feature type="transmembrane region" description="Helical" evidence="9">
    <location>
        <begin position="21"/>
        <end position="42"/>
    </location>
</feature>
<evidence type="ECO:0000256" key="2">
    <source>
        <dbReference type="ARBA" id="ARBA00004651"/>
    </source>
</evidence>
<evidence type="ECO:0000313" key="11">
    <source>
        <dbReference type="Proteomes" id="UP000625210"/>
    </source>
</evidence>
<feature type="transmembrane region" description="Helical" evidence="9">
    <location>
        <begin position="81"/>
        <end position="103"/>
    </location>
</feature>
<evidence type="ECO:0000256" key="5">
    <source>
        <dbReference type="ARBA" id="ARBA00022692"/>
    </source>
</evidence>
<keyword evidence="5 9" id="KW-0812">Transmembrane</keyword>
<keyword evidence="4 9" id="KW-1003">Cell membrane</keyword>
<keyword evidence="8 9" id="KW-0472">Membrane</keyword>
<organism evidence="10 11">
    <name type="scientific">Marinithermofilum abyssi</name>
    <dbReference type="NCBI Taxonomy" id="1571185"/>
    <lineage>
        <taxon>Bacteria</taxon>
        <taxon>Bacillati</taxon>
        <taxon>Bacillota</taxon>
        <taxon>Bacilli</taxon>
        <taxon>Bacillales</taxon>
        <taxon>Thermoactinomycetaceae</taxon>
        <taxon>Marinithermofilum</taxon>
    </lineage>
</organism>
<reference evidence="10" key="1">
    <citation type="journal article" date="2014" name="Int. J. Syst. Evol. Microbiol.">
        <title>Complete genome sequence of Corynebacterium casei LMG S-19264T (=DSM 44701T), isolated from a smear-ripened cheese.</title>
        <authorList>
            <consortium name="US DOE Joint Genome Institute (JGI-PGF)"/>
            <person name="Walter F."/>
            <person name="Albersmeier A."/>
            <person name="Kalinowski J."/>
            <person name="Ruckert C."/>
        </authorList>
    </citation>
    <scope>NUCLEOTIDE SEQUENCE</scope>
    <source>
        <strain evidence="10">CGMCC 1.15179</strain>
    </source>
</reference>
<evidence type="ECO:0000256" key="1">
    <source>
        <dbReference type="ARBA" id="ARBA00000725"/>
    </source>
</evidence>
<dbReference type="GO" id="GO:0005886">
    <property type="term" value="C:plasma membrane"/>
    <property type="evidence" value="ECO:0007669"/>
    <property type="project" value="UniProtKB-SubCell"/>
</dbReference>
<proteinExistence type="inferred from homology"/>
<evidence type="ECO:0000256" key="3">
    <source>
        <dbReference type="ARBA" id="ARBA00008079"/>
    </source>
</evidence>
<accession>A0A8J2VEU8</accession>
<dbReference type="GO" id="GO:0015990">
    <property type="term" value="P:electron transport coupled proton transport"/>
    <property type="evidence" value="ECO:0007669"/>
    <property type="project" value="TreeGrafter"/>
</dbReference>
<dbReference type="InterPro" id="IPR005171">
    <property type="entry name" value="Cyt_c_oxidase_su4_prok"/>
</dbReference>
<comment type="similarity">
    <text evidence="3 9">Belongs to the cytochrome c oxidase bacterial subunit 4 family.</text>
</comment>
<dbReference type="RefSeq" id="WP_229751870.1">
    <property type="nucleotide sequence ID" value="NZ_BMHQ01000004.1"/>
</dbReference>
<dbReference type="GO" id="GO:0009319">
    <property type="term" value="C:cytochrome o ubiquinol oxidase complex"/>
    <property type="evidence" value="ECO:0007669"/>
    <property type="project" value="TreeGrafter"/>
</dbReference>
<feature type="transmembrane region" description="Helical" evidence="9">
    <location>
        <begin position="48"/>
        <end position="69"/>
    </location>
</feature>
<evidence type="ECO:0000256" key="6">
    <source>
        <dbReference type="ARBA" id="ARBA00022989"/>
    </source>
</evidence>
<comment type="catalytic activity">
    <reaction evidence="1 9">
        <text>2 a quinol + O2 = 2 a quinone + 2 H2O</text>
        <dbReference type="Rhea" id="RHEA:55376"/>
        <dbReference type="ChEBI" id="CHEBI:15377"/>
        <dbReference type="ChEBI" id="CHEBI:15379"/>
        <dbReference type="ChEBI" id="CHEBI:24646"/>
        <dbReference type="ChEBI" id="CHEBI:132124"/>
    </reaction>
</comment>
<keyword evidence="6 9" id="KW-1133">Transmembrane helix</keyword>
<dbReference type="InterPro" id="IPR014250">
    <property type="entry name" value="QoxD"/>
</dbReference>
<comment type="caution">
    <text evidence="10">The sequence shown here is derived from an EMBL/GenBank/DDBJ whole genome shotgun (WGS) entry which is preliminary data.</text>
</comment>
<comment type="subcellular location">
    <subcellularLocation>
        <location evidence="2 9">Cell membrane</location>
        <topology evidence="2 9">Multi-pass membrane protein</topology>
    </subcellularLocation>
</comment>